<feature type="region of interest" description="Disordered" evidence="1">
    <location>
        <begin position="2049"/>
        <end position="2070"/>
    </location>
</feature>
<feature type="region of interest" description="Disordered" evidence="1">
    <location>
        <begin position="689"/>
        <end position="711"/>
    </location>
</feature>
<evidence type="ECO:0000313" key="4">
    <source>
        <dbReference type="RefSeq" id="XP_005745655.1"/>
    </source>
</evidence>
<feature type="region of interest" description="Disordered" evidence="1">
    <location>
        <begin position="1088"/>
        <end position="1112"/>
    </location>
</feature>
<feature type="region of interest" description="Disordered" evidence="1">
    <location>
        <begin position="500"/>
        <end position="565"/>
    </location>
</feature>
<feature type="compositionally biased region" description="Polar residues" evidence="1">
    <location>
        <begin position="869"/>
        <end position="882"/>
    </location>
</feature>
<feature type="region of interest" description="Disordered" evidence="1">
    <location>
        <begin position="2121"/>
        <end position="2161"/>
    </location>
</feature>
<reference evidence="3 4" key="1">
    <citation type="submission" date="2025-04" db="UniProtKB">
        <authorList>
            <consortium name="RefSeq"/>
        </authorList>
    </citation>
    <scope>IDENTIFICATION</scope>
</reference>
<feature type="compositionally biased region" description="Basic and acidic residues" evidence="1">
    <location>
        <begin position="1309"/>
        <end position="1331"/>
    </location>
</feature>
<gene>
    <name evidence="3 4" type="primary">LOC102193031</name>
</gene>
<feature type="compositionally biased region" description="Basic and acidic residues" evidence="1">
    <location>
        <begin position="547"/>
        <end position="565"/>
    </location>
</feature>
<feature type="compositionally biased region" description="Polar residues" evidence="1">
    <location>
        <begin position="2137"/>
        <end position="2161"/>
    </location>
</feature>
<evidence type="ECO:0000313" key="3">
    <source>
        <dbReference type="RefSeq" id="XP_005745654.1"/>
    </source>
</evidence>
<dbReference type="Proteomes" id="UP000695023">
    <property type="component" value="Unplaced"/>
</dbReference>
<evidence type="ECO:0000256" key="1">
    <source>
        <dbReference type="SAM" id="MobiDB-lite"/>
    </source>
</evidence>
<feature type="compositionally biased region" description="Polar residues" evidence="1">
    <location>
        <begin position="1101"/>
        <end position="1112"/>
    </location>
</feature>
<sequence>MELKMEDTNPNRLKDSKRMDANTVWQWRIMHVKKYSRSPEPFHYSNKIGLDFNVGSTEQKLDLQLLTNGVMLEICDFAKMVTKGKSHFIMNILENNFDLGLENEQQRIHFRAQISHKLKDLMRRPPKEKLDIAALFGSSFVPVCARSIKKEPNVGADCQYFGFQLKKEDNGRHTSKIPCSQTSEKKIDRLHADVSDDEEEIECLGAQLKEEIRGDVLPFSYPYCEEIGLRFESGAKQSLDPGLLTNGMMVELVDFTRVLIASYSSIILSVLKHNFELDLQNQQDKKQVLFSVSQLLKRRKKLKSTGTKISPHFKNELFSFETNPFKRAPTQLTMEELLYESLKKRRKYNSKANMQNECDMEEETMETESNMWKLRANRVKQILLVLDKEYCTFFRPNKANLEFNIGFGPKKNLSGDYLTNSVLYKVARFALAMNSSQQEFIMEILEKNFDLGLKNKSYKPTFACELMSRVRQLQKCEVPVKFSKEVFELPRPVPSFRMTSQRMDIVSPDLSSRSNVKESDIAPSNSPDSQAETKLSPNDVTTTELPVHLHETEPKPHTETKPEIKSEKNVHPYHFCKEIGLKLHVSCSQQKHKLDISKLTKGAMMEVTNFAEKLCGTFEQICLDVLRHNFELDLQSVDSELARNILAHIPAANEERNLVTRVTHGKSKHPKRDYPILPTLNCQNNPNTEACRADSTEENVHKDVSSTTDTEQQDDLNSALWKLRRIQIQHILSVPHGEHCPLYSYSRCKKLGIDFNVGSGIKLNLDPKLLTNGIMVEVNTFAEAMLSSTKDFITAILEYNFDLNLNSEASRNAFGKKLMRNSGAMKTKKLAASQKKILFQLPDSKSVDEYTPYCPKCYQDRIKRHQDKSQSGRVPEQPQTGSDVCADAKAESTQNDRTSISAATRKTIMSCYPSCRKMGLRLRVSKAHRKRKLETRALTWGVMCEVYSFARKLSGTKHKLVNDILEHNFNLDKQTLDLNPSMLFCRVQPREGEHAWFNDVFVIQAPRKCPVIGVKREGQSTTQTNEWKETIRKRQLDMQAKKKRAMVSSDYANDSVGRIGFDEMGLSLDETVGVDYCYMCPIEADTLTDSENSGNEDDIENPTSSCISAPFHTTTDSSFSSAIVDTDMDLPSPSQPDESGLLEYEEEEEIPTDVPNEFDMKEEEKEMESNMWKLRTHRVKQILLVLDKEYCPFFRPKKVNLEFNIGFRPKKNLSADCLTNSVLYKVARFALAMSSSQQEFIMEILEKNFALDLESNSHRYTIACELMNKIRQLQEYEDPVKFSKEVFKLPDSMFSIGTRYQSMDSSISRLDESDVEPSHPPDSDGETRPDPHVSTIPGLPAGPPKTISEESVNLYPFSKEIGLKLHVSCSQQKNKLDVNKLTKGAMMEVTNFAEKLCGTFEQICLDVLRHNFELDLQSVDSELARHILAQIPVANDHRNVATWVAQAKQKNTRRDYPIVMKLNCQYKPDAEICSAASTRTVKHQNVSTSTDKQQNDLNSVLWRLRINQIQRILSVPHGEHCPLYSYSRCKKLDMDFNVGFGVKQNLDPKLLTNGVMVEVNTFAEAMLSSTKDFIMEVLEYNFDLNLNSELSHIAFAEQLMQTITTLKSKKFSLPQKKKLFKLPLSVFFEEYTPDCPKCHQDKNGKLVQDESHSGNVLCHPLAVTSVISTNASSTVKKPPDDQTSFSASVETILNTYPLCKKIGLSLCVDKAHPKLKLDTCVLTWEVMCEVYSFARKLCGTKHKLVNDVLEHNFSLDKQSLDMNPSVQFYRVNPHDGEPAWFSEVFIIQPPRTFQVIESAEEELPTVQRNEWKETVRKRQLEMQAKKEKAMLLSNTLSAVTLTKNKQKNLYPICKKIGLDLDVSSKSADKKKLNLKLLTSSVLLEIQKFAATKRNQYFPAILFDILDYNFEISSQHHRRWEFSIAAATKFHSMIRQYRNTGIEKIFKLPFLSGPKLPQSLTQNLQNNKSAHRVDGNQCVQPATYHAIQMQPVTIMQMNVNPMNIPTITSIFTPMITSVINPMVTPVINPTITPIFTPPVTVTNTPTIAPMSTSTLTPMNTPTITSTSTTTTVGCDGFLPGNLQIKEEEDDPRYGNMPSLDVETNYHQGNDDVRTDLNTEAAKNLVPGHPAGSLGHTACPTSESNNGSKSSQPSDGCVQTASLSSETVIKTESDTEGYMDYYMVTVGQDTEIKEEQEHVPAGSAESEVDVKQECEC</sequence>
<dbReference type="RefSeq" id="XP_005745654.1">
    <property type="nucleotide sequence ID" value="XM_005745597.1"/>
</dbReference>
<name>A0A9Y3RSU5_9CICH</name>
<organism evidence="2 3">
    <name type="scientific">Pundamilia nyererei</name>
    <dbReference type="NCBI Taxonomy" id="303518"/>
    <lineage>
        <taxon>Eukaryota</taxon>
        <taxon>Metazoa</taxon>
        <taxon>Chordata</taxon>
        <taxon>Craniata</taxon>
        <taxon>Vertebrata</taxon>
        <taxon>Euteleostomi</taxon>
        <taxon>Actinopterygii</taxon>
        <taxon>Neopterygii</taxon>
        <taxon>Teleostei</taxon>
        <taxon>Neoteleostei</taxon>
        <taxon>Acanthomorphata</taxon>
        <taxon>Ovalentaria</taxon>
        <taxon>Cichlomorphae</taxon>
        <taxon>Cichliformes</taxon>
        <taxon>Cichlidae</taxon>
        <taxon>African cichlids</taxon>
        <taxon>Pseudocrenilabrinae</taxon>
        <taxon>Haplochromini</taxon>
        <taxon>Pundamilia</taxon>
    </lineage>
</organism>
<dbReference type="RefSeq" id="XP_005745655.1">
    <property type="nucleotide sequence ID" value="XM_005745598.1"/>
</dbReference>
<proteinExistence type="predicted"/>
<dbReference type="GeneID" id="102193031"/>
<keyword evidence="2" id="KW-1185">Reference proteome</keyword>
<feature type="compositionally biased region" description="Basic and acidic residues" evidence="1">
    <location>
        <begin position="691"/>
        <end position="704"/>
    </location>
</feature>
<feature type="region of interest" description="Disordered" evidence="1">
    <location>
        <begin position="2193"/>
        <end position="2214"/>
    </location>
</feature>
<accession>A0A9Y3RSU5</accession>
<feature type="region of interest" description="Disordered" evidence="1">
    <location>
        <begin position="1307"/>
        <end position="1347"/>
    </location>
</feature>
<protein>
    <submittedName>
        <fullName evidence="3 4">Uncharacterized protein LOC102193031</fullName>
    </submittedName>
</protein>
<feature type="region of interest" description="Disordered" evidence="1">
    <location>
        <begin position="1124"/>
        <end position="1151"/>
    </location>
</feature>
<feature type="region of interest" description="Disordered" evidence="1">
    <location>
        <begin position="865"/>
        <end position="898"/>
    </location>
</feature>
<feature type="compositionally biased region" description="Polar residues" evidence="1">
    <location>
        <begin position="522"/>
        <end position="544"/>
    </location>
</feature>
<evidence type="ECO:0000313" key="2">
    <source>
        <dbReference type="Proteomes" id="UP000695023"/>
    </source>
</evidence>